<keyword evidence="1" id="KW-1133">Transmembrane helix</keyword>
<feature type="transmembrane region" description="Helical" evidence="1">
    <location>
        <begin position="12"/>
        <end position="29"/>
    </location>
</feature>
<evidence type="ECO:0000256" key="1">
    <source>
        <dbReference type="SAM" id="Phobius"/>
    </source>
</evidence>
<evidence type="ECO:0000313" key="4">
    <source>
        <dbReference type="Proteomes" id="UP000000493"/>
    </source>
</evidence>
<proteinExistence type="predicted"/>
<organism evidence="3 4">
    <name type="scientific">Runella slithyformis (strain ATCC 29530 / DSM 19594 / LMG 11500 / NCIMB 11436 / LSU 4)</name>
    <dbReference type="NCBI Taxonomy" id="761193"/>
    <lineage>
        <taxon>Bacteria</taxon>
        <taxon>Pseudomonadati</taxon>
        <taxon>Bacteroidota</taxon>
        <taxon>Cytophagia</taxon>
        <taxon>Cytophagales</taxon>
        <taxon>Spirosomataceae</taxon>
        <taxon>Runella</taxon>
    </lineage>
</organism>
<reference evidence="3 4" key="2">
    <citation type="journal article" date="2012" name="Stand. Genomic Sci.">
        <title>Complete genome sequence of the aquatic bacterium Runella slithyformis type strain (LSU 4(T)).</title>
        <authorList>
            <person name="Copeland A."/>
            <person name="Zhang X."/>
            <person name="Misra M."/>
            <person name="Lapidus A."/>
            <person name="Nolan M."/>
            <person name="Lucas S."/>
            <person name="Deshpande S."/>
            <person name="Cheng J.F."/>
            <person name="Tapia R."/>
            <person name="Goodwin L.A."/>
            <person name="Pitluck S."/>
            <person name="Liolios K."/>
            <person name="Pagani I."/>
            <person name="Ivanova N."/>
            <person name="Mikhailova N."/>
            <person name="Pati A."/>
            <person name="Chen A."/>
            <person name="Palaniappan K."/>
            <person name="Land M."/>
            <person name="Hauser L."/>
            <person name="Pan C."/>
            <person name="Jeffries C.D."/>
            <person name="Detter J.C."/>
            <person name="Brambilla E.M."/>
            <person name="Rohde M."/>
            <person name="Djao O.D."/>
            <person name="Goker M."/>
            <person name="Sikorski J."/>
            <person name="Tindall B.J."/>
            <person name="Woyke T."/>
            <person name="Bristow J."/>
            <person name="Eisen J.A."/>
            <person name="Markowitz V."/>
            <person name="Hugenholtz P."/>
            <person name="Kyrpides N.C."/>
            <person name="Klenk H.P."/>
            <person name="Mavromatis K."/>
        </authorList>
    </citation>
    <scope>NUCLEOTIDE SEQUENCE [LARGE SCALE GENOMIC DNA]</scope>
    <source>
        <strain evidence="4">ATCC 29530 / DSM 19594 / LMG 11500 / NCIMB 11436 / LSU 4</strain>
    </source>
</reference>
<dbReference type="KEGG" id="rsi:Runsl_5140"/>
<feature type="transmembrane region" description="Helical" evidence="1">
    <location>
        <begin position="189"/>
        <end position="206"/>
    </location>
</feature>
<gene>
    <name evidence="3" type="ordered locus">Runsl_5140</name>
</gene>
<feature type="transmembrane region" description="Helical" evidence="1">
    <location>
        <begin position="117"/>
        <end position="139"/>
    </location>
</feature>
<dbReference type="GO" id="GO:0004175">
    <property type="term" value="F:endopeptidase activity"/>
    <property type="evidence" value="ECO:0007669"/>
    <property type="project" value="UniProtKB-ARBA"/>
</dbReference>
<feature type="transmembrane region" description="Helical" evidence="1">
    <location>
        <begin position="84"/>
        <end position="105"/>
    </location>
</feature>
<keyword evidence="4" id="KW-1185">Reference proteome</keyword>
<dbReference type="Proteomes" id="UP000000493">
    <property type="component" value="Chromosome"/>
</dbReference>
<keyword evidence="1" id="KW-0812">Transmembrane</keyword>
<dbReference type="EMBL" id="CP002859">
    <property type="protein sequence ID" value="AEI51442.1"/>
    <property type="molecule type" value="Genomic_DNA"/>
</dbReference>
<feature type="domain" description="CAAX prenyl protease 2/Lysostaphin resistance protein A-like" evidence="2">
    <location>
        <begin position="126"/>
        <end position="221"/>
    </location>
</feature>
<dbReference type="GO" id="GO:0080120">
    <property type="term" value="P:CAAX-box protein maturation"/>
    <property type="evidence" value="ECO:0007669"/>
    <property type="project" value="UniProtKB-ARBA"/>
</dbReference>
<keyword evidence="1" id="KW-0472">Membrane</keyword>
<accession>A0A7U3ZQD7</accession>
<dbReference type="Pfam" id="PF02517">
    <property type="entry name" value="Rce1-like"/>
    <property type="match status" value="1"/>
</dbReference>
<feature type="transmembrane region" description="Helical" evidence="1">
    <location>
        <begin position="159"/>
        <end position="177"/>
    </location>
</feature>
<feature type="transmembrane region" description="Helical" evidence="1">
    <location>
        <begin position="41"/>
        <end position="64"/>
    </location>
</feature>
<reference evidence="4" key="1">
    <citation type="submission" date="2011-06" db="EMBL/GenBank/DDBJ databases">
        <title>The complete genome of chromosome of Runella slithyformis DSM 19594.</title>
        <authorList>
            <consortium name="US DOE Joint Genome Institute (JGI-PGF)"/>
            <person name="Lucas S."/>
            <person name="Han J."/>
            <person name="Lapidus A."/>
            <person name="Bruce D."/>
            <person name="Goodwin L."/>
            <person name="Pitluck S."/>
            <person name="Peters L."/>
            <person name="Kyrpides N."/>
            <person name="Mavromatis K."/>
            <person name="Ivanova N."/>
            <person name="Ovchinnikova G."/>
            <person name="Zhang X."/>
            <person name="Misra M."/>
            <person name="Detter J.C."/>
            <person name="Tapia R."/>
            <person name="Han C."/>
            <person name="Land M."/>
            <person name="Hauser L."/>
            <person name="Markowitz V."/>
            <person name="Cheng J.-F."/>
            <person name="Hugenholtz P."/>
            <person name="Woyke T."/>
            <person name="Wu D."/>
            <person name="Tindall B."/>
            <person name="Faehrich R."/>
            <person name="Brambilla E."/>
            <person name="Klenk H.-P."/>
            <person name="Eisen J.A."/>
        </authorList>
    </citation>
    <scope>NUCLEOTIDE SEQUENCE [LARGE SCALE GENOMIC DNA]</scope>
    <source>
        <strain evidence="4">ATCC 29530 / DSM 19594 / LMG 11500 / NCIMB 11436 / LSU 4</strain>
    </source>
</reference>
<dbReference type="RefSeq" id="WP_013930717.1">
    <property type="nucleotide sequence ID" value="NC_015703.1"/>
</dbReference>
<dbReference type="InterPro" id="IPR003675">
    <property type="entry name" value="Rce1/LyrA-like_dom"/>
</dbReference>
<evidence type="ECO:0000313" key="3">
    <source>
        <dbReference type="EMBL" id="AEI51442.1"/>
    </source>
</evidence>
<dbReference type="AlphaFoldDB" id="A0A7U3ZQD7"/>
<evidence type="ECO:0000259" key="2">
    <source>
        <dbReference type="Pfam" id="PF02517"/>
    </source>
</evidence>
<name>A0A7U3ZQD7_RUNSL</name>
<protein>
    <submittedName>
        <fullName evidence="3">Abortive infection protein</fullName>
    </submittedName>
</protein>
<feature type="transmembrane region" description="Helical" evidence="1">
    <location>
        <begin position="260"/>
        <end position="279"/>
    </location>
</feature>
<sequence>MEIFIKLSLWGVRLIACHVLATAFSYFVVHNINKYFEIHEFVSLTLRFIFTILFIFLLCKIRLINFYKFDFFSDFLYTINLKKFAIYSLLGFLCSLFYIVFLWIFSPDKRIVINQEITWLSIGYIIFQGIFRGINGAIAEELLYRGIYQKAIFEQTKKSIYAIVMASALFGLSHMLFREENIWFSSTYALGTFIAGISFGIIAQYTNSFWNSSAFHFGNNMLLISELIEADCKQSDEDFLIRMYVECENWLRVYINSQPIPTSSLIYDTLILFLILWVIKRKGLGRVVTTIEKVKCI</sequence>